<organism evidence="1 2">
    <name type="scientific">Collinsella aerofaciens</name>
    <dbReference type="NCBI Taxonomy" id="74426"/>
    <lineage>
        <taxon>Bacteria</taxon>
        <taxon>Bacillati</taxon>
        <taxon>Actinomycetota</taxon>
        <taxon>Coriobacteriia</taxon>
        <taxon>Coriobacteriales</taxon>
        <taxon>Coriobacteriaceae</taxon>
        <taxon>Collinsella</taxon>
    </lineage>
</organism>
<dbReference type="Pfam" id="PF11367">
    <property type="entry name" value="Tail_completion_gp17"/>
    <property type="match status" value="1"/>
</dbReference>
<evidence type="ECO:0008006" key="3">
    <source>
        <dbReference type="Google" id="ProtNLM"/>
    </source>
</evidence>
<sequence length="117" mass="12762">MDIEADVARCLCELAGADATLEPVAGHPEPYITVEQVGGGGGFLEPVQLDIDCWGTEGKGGRKQAKALAEKVKVAVPSLEDELPNVFHPEVTNQYKMPDPDTRRARYVVQVQLWVCE</sequence>
<dbReference type="RefSeq" id="WP_195520573.1">
    <property type="nucleotide sequence ID" value="NZ_JADNPG010000003.1"/>
</dbReference>
<gene>
    <name evidence="1" type="ORF">PMW86_01205</name>
</gene>
<dbReference type="InterPro" id="IPR053745">
    <property type="entry name" value="Viral_Tail_Comp_sf"/>
</dbReference>
<dbReference type="Gene3D" id="3.30.2000.30">
    <property type="match status" value="1"/>
</dbReference>
<dbReference type="InterPro" id="IPR021508">
    <property type="entry name" value="Gp17-like"/>
</dbReference>
<accession>A0AAW6AJ43</accession>
<evidence type="ECO:0000313" key="1">
    <source>
        <dbReference type="EMBL" id="MDB1838216.1"/>
    </source>
</evidence>
<dbReference type="Proteomes" id="UP001212741">
    <property type="component" value="Unassembled WGS sequence"/>
</dbReference>
<name>A0AAW6AJ43_9ACTN</name>
<dbReference type="EMBL" id="JAQLEC010000002">
    <property type="protein sequence ID" value="MDB1838216.1"/>
    <property type="molecule type" value="Genomic_DNA"/>
</dbReference>
<reference evidence="1" key="1">
    <citation type="submission" date="2023-01" db="EMBL/GenBank/DDBJ databases">
        <title>Human gut microbiome strain richness.</title>
        <authorList>
            <person name="Chen-Liaw A."/>
        </authorList>
    </citation>
    <scope>NUCLEOTIDE SEQUENCE</scope>
    <source>
        <strain evidence="1">D54st1_D6_D54t1_190329</strain>
    </source>
</reference>
<protein>
    <recommendedName>
        <fullName evidence="3">DUF3168 domain-containing protein</fullName>
    </recommendedName>
</protein>
<evidence type="ECO:0000313" key="2">
    <source>
        <dbReference type="Proteomes" id="UP001212741"/>
    </source>
</evidence>
<proteinExistence type="predicted"/>
<dbReference type="AlphaFoldDB" id="A0AAW6AJ43"/>
<comment type="caution">
    <text evidence="1">The sequence shown here is derived from an EMBL/GenBank/DDBJ whole genome shotgun (WGS) entry which is preliminary data.</text>
</comment>